<sequence length="158" mass="18122">MPKRIFIILLFSLSCTESSFELPYITRNLDLTKKTFQCYTELSSSAFTPVPSYNSEKIKNISISKTDKITFSFYADLQKNNILVTYQGSENKISLIGYDTGENARLVFYEDLQRSNKNTNNGLFQIYIITAKGDFIFFQNKISAFSNYVSGIYTGYCE</sequence>
<dbReference type="AlphaFoldDB" id="A0A8B5NM42"/>
<organism evidence="1 2">
    <name type="scientific">Leptospira congkakensis</name>
    <dbReference type="NCBI Taxonomy" id="2484932"/>
    <lineage>
        <taxon>Bacteria</taxon>
        <taxon>Pseudomonadati</taxon>
        <taxon>Spirochaetota</taxon>
        <taxon>Spirochaetia</taxon>
        <taxon>Leptospirales</taxon>
        <taxon>Leptospiraceae</taxon>
        <taxon>Leptospira</taxon>
    </lineage>
</organism>
<comment type="caution">
    <text evidence="1">The sequence shown here is derived from an EMBL/GenBank/DDBJ whole genome shotgun (WGS) entry which is preliminary data.</text>
</comment>
<evidence type="ECO:0000313" key="2">
    <source>
        <dbReference type="Proteomes" id="UP000298263"/>
    </source>
</evidence>
<dbReference type="Proteomes" id="UP000298263">
    <property type="component" value="Unassembled WGS sequence"/>
</dbReference>
<name>A0A8B5NM42_9LEPT</name>
<reference evidence="1" key="1">
    <citation type="journal article" date="2019" name="PLoS Negl. Trop. Dis.">
        <title>Revisiting the worldwide diversity of Leptospira species in the environment.</title>
        <authorList>
            <person name="Vincent A.T."/>
            <person name="Schiettekatte O."/>
            <person name="Bourhy P."/>
            <person name="Veyrier F.J."/>
            <person name="Picardeau M."/>
        </authorList>
    </citation>
    <scope>NUCLEOTIDE SEQUENCE [LARGE SCALE GENOMIC DNA]</scope>
    <source>
        <strain evidence="1">201702422</strain>
    </source>
</reference>
<protein>
    <recommendedName>
        <fullName evidence="3">Lipoprotein</fullName>
    </recommendedName>
</protein>
<dbReference type="PROSITE" id="PS51257">
    <property type="entry name" value="PROKAR_LIPOPROTEIN"/>
    <property type="match status" value="1"/>
</dbReference>
<gene>
    <name evidence="1" type="ORF">EHQ69_00125</name>
</gene>
<proteinExistence type="predicted"/>
<dbReference type="RefSeq" id="WP_135736251.1">
    <property type="nucleotide sequence ID" value="NZ_RQGO01000005.1"/>
</dbReference>
<accession>A0A8B5NM42</accession>
<keyword evidence="2" id="KW-1185">Reference proteome</keyword>
<evidence type="ECO:0000313" key="1">
    <source>
        <dbReference type="EMBL" id="TGL97048.1"/>
    </source>
</evidence>
<dbReference type="EMBL" id="RQGP01000005">
    <property type="protein sequence ID" value="TGL97048.1"/>
    <property type="molecule type" value="Genomic_DNA"/>
</dbReference>
<evidence type="ECO:0008006" key="3">
    <source>
        <dbReference type="Google" id="ProtNLM"/>
    </source>
</evidence>